<gene>
    <name evidence="2" type="ORF">JGUZn3_10110</name>
</gene>
<feature type="transmembrane region" description="Helical" evidence="1">
    <location>
        <begin position="122"/>
        <end position="140"/>
    </location>
</feature>
<proteinExistence type="predicted"/>
<keyword evidence="3" id="KW-1185">Reference proteome</keyword>
<evidence type="ECO:0000256" key="1">
    <source>
        <dbReference type="SAM" id="Phobius"/>
    </source>
</evidence>
<dbReference type="GO" id="GO:0022857">
    <property type="term" value="F:transmembrane transporter activity"/>
    <property type="evidence" value="ECO:0007669"/>
    <property type="project" value="InterPro"/>
</dbReference>
<organism evidence="2 3">
    <name type="scientific">Entomobacter blattae</name>
    <dbReference type="NCBI Taxonomy" id="2762277"/>
    <lineage>
        <taxon>Bacteria</taxon>
        <taxon>Pseudomonadati</taxon>
        <taxon>Pseudomonadota</taxon>
        <taxon>Alphaproteobacteria</taxon>
        <taxon>Acetobacterales</taxon>
        <taxon>Acetobacteraceae</taxon>
        <taxon>Entomobacter</taxon>
    </lineage>
</organism>
<dbReference type="Proteomes" id="UP000516349">
    <property type="component" value="Chromosome"/>
</dbReference>
<dbReference type="AlphaFoldDB" id="A0A7H1NR30"/>
<evidence type="ECO:0000313" key="3">
    <source>
        <dbReference type="Proteomes" id="UP000516349"/>
    </source>
</evidence>
<dbReference type="EMBL" id="CP060244">
    <property type="protein sequence ID" value="QNT78240.1"/>
    <property type="molecule type" value="Genomic_DNA"/>
</dbReference>
<reference evidence="2 3" key="1">
    <citation type="submission" date="2020-08" db="EMBL/GenBank/DDBJ databases">
        <title>Complete genome sequence of Entomobacter blattae G55GP.</title>
        <authorList>
            <person name="Poehlein A."/>
            <person name="Guzman J."/>
            <person name="Daniel R."/>
            <person name="Vilcinskas A."/>
        </authorList>
    </citation>
    <scope>NUCLEOTIDE SEQUENCE [LARGE SCALE GENOMIC DNA]</scope>
    <source>
        <strain evidence="2 3">G55GP</strain>
    </source>
</reference>
<keyword evidence="1" id="KW-0472">Membrane</keyword>
<keyword evidence="1" id="KW-0812">Transmembrane</keyword>
<dbReference type="InterPro" id="IPR006726">
    <property type="entry name" value="PHBA_efflux_AaeB/fusaric-R"/>
</dbReference>
<dbReference type="GO" id="GO:0005886">
    <property type="term" value="C:plasma membrane"/>
    <property type="evidence" value="ECO:0007669"/>
    <property type="project" value="InterPro"/>
</dbReference>
<protein>
    <submittedName>
        <fullName evidence="2">Fusaric acid resistance protein family protein</fullName>
    </submittedName>
</protein>
<keyword evidence="1" id="KW-1133">Transmembrane helix</keyword>
<sequence length="400" mass="45239">MKVSLVKFSGGFGKAWESFRLQWHQGVRIVFSVLMSQVIARSIGLHEPYWALMTAIVVTQIRISQTFSTALDQLVGTAIGAMAGILATTLTLYGMLGKWEAFWLLLVPLAGLSAIKPSMRLAGVTLAVVFLFPSVGSPFSRPMDRVMAILVGVMSSMVVSYFVLPSNARKDALLAGDEMLDNLGILFAAIMERRMWWSDVEALNDACTLSLQKVTEAIKELRQGHPIAKLELYDPFLVKLPRILRRLQSDTIFIARALTNISTEEFEVLCKPLSEPTVAMLNRMRQLCQVEAANKVHNLRKIMLPNQKGWRVRIERFFLFFTERGKNVFRPVLPLLSFSSQPKRLKVDNTALIATLQAAYDPVRDKQESPLHFTLMIFEHDLLWLERVLRTSINREEMIG</sequence>
<name>A0A7H1NR30_9PROT</name>
<feature type="transmembrane region" description="Helical" evidence="1">
    <location>
        <begin position="146"/>
        <end position="164"/>
    </location>
</feature>
<evidence type="ECO:0000313" key="2">
    <source>
        <dbReference type="EMBL" id="QNT78240.1"/>
    </source>
</evidence>
<accession>A0A7H1NR30</accession>
<dbReference type="RefSeq" id="WP_203414570.1">
    <property type="nucleotide sequence ID" value="NZ_CP060244.1"/>
</dbReference>
<dbReference type="Pfam" id="PF04632">
    <property type="entry name" value="FUSC"/>
    <property type="match status" value="1"/>
</dbReference>
<feature type="transmembrane region" description="Helical" evidence="1">
    <location>
        <begin position="74"/>
        <end position="93"/>
    </location>
</feature>
<dbReference type="KEGG" id="ebla:JGUZn3_10110"/>